<dbReference type="GO" id="GO:0005737">
    <property type="term" value="C:cytoplasm"/>
    <property type="evidence" value="ECO:0007669"/>
    <property type="project" value="UniProtKB-SubCell"/>
</dbReference>
<evidence type="ECO:0000313" key="5">
    <source>
        <dbReference type="EMBL" id="WOG93920.1"/>
    </source>
</evidence>
<dbReference type="GO" id="GO:0005634">
    <property type="term" value="C:nucleus"/>
    <property type="evidence" value="ECO:0007669"/>
    <property type="project" value="UniProtKB-SubCell"/>
</dbReference>
<dbReference type="EMBL" id="CP093345">
    <property type="protein sequence ID" value="WOG93920.1"/>
    <property type="molecule type" value="Genomic_DNA"/>
</dbReference>
<dbReference type="InterPro" id="IPR044159">
    <property type="entry name" value="IQM"/>
</dbReference>
<evidence type="ECO:0000313" key="6">
    <source>
        <dbReference type="Proteomes" id="UP000077755"/>
    </source>
</evidence>
<dbReference type="PANTHER" id="PTHR31250:SF10">
    <property type="entry name" value="IQ DOMAIN-CONTAINING PROTEIN IQM3"/>
    <property type="match status" value="1"/>
</dbReference>
<keyword evidence="4" id="KW-0539">Nucleus</keyword>
<dbReference type="AlphaFoldDB" id="A0AAF0WPY8"/>
<organism evidence="5 6">
    <name type="scientific">Daucus carota subsp. sativus</name>
    <name type="common">Carrot</name>
    <dbReference type="NCBI Taxonomy" id="79200"/>
    <lineage>
        <taxon>Eukaryota</taxon>
        <taxon>Viridiplantae</taxon>
        <taxon>Streptophyta</taxon>
        <taxon>Embryophyta</taxon>
        <taxon>Tracheophyta</taxon>
        <taxon>Spermatophyta</taxon>
        <taxon>Magnoliopsida</taxon>
        <taxon>eudicotyledons</taxon>
        <taxon>Gunneridae</taxon>
        <taxon>Pentapetalae</taxon>
        <taxon>asterids</taxon>
        <taxon>campanulids</taxon>
        <taxon>Apiales</taxon>
        <taxon>Apiaceae</taxon>
        <taxon>Apioideae</taxon>
        <taxon>Scandiceae</taxon>
        <taxon>Daucinae</taxon>
        <taxon>Daucus</taxon>
        <taxon>Daucus sect. Daucus</taxon>
    </lineage>
</organism>
<dbReference type="Proteomes" id="UP000077755">
    <property type="component" value="Chromosome 3"/>
</dbReference>
<keyword evidence="6" id="KW-1185">Reference proteome</keyword>
<keyword evidence="3" id="KW-0963">Cytoplasm</keyword>
<evidence type="ECO:0000256" key="3">
    <source>
        <dbReference type="ARBA" id="ARBA00022490"/>
    </source>
</evidence>
<name>A0AAF0WPY8_DAUCS</name>
<protein>
    <submittedName>
        <fullName evidence="5">Uncharacterized protein</fullName>
    </submittedName>
</protein>
<proteinExistence type="predicted"/>
<reference evidence="5" key="2">
    <citation type="submission" date="2022-03" db="EMBL/GenBank/DDBJ databases">
        <title>Draft title - Genomic analysis of global carrot germplasm unveils the trajectory of domestication and the origin of high carotenoid orange carrot.</title>
        <authorList>
            <person name="Iorizzo M."/>
            <person name="Ellison S."/>
            <person name="Senalik D."/>
            <person name="Macko-Podgorni A."/>
            <person name="Grzebelus D."/>
            <person name="Bostan H."/>
            <person name="Rolling W."/>
            <person name="Curaba J."/>
            <person name="Simon P."/>
        </authorList>
    </citation>
    <scope>NUCLEOTIDE SEQUENCE</scope>
    <source>
        <tissue evidence="5">Leaf</tissue>
    </source>
</reference>
<reference evidence="5" key="1">
    <citation type="journal article" date="2016" name="Nat. Genet.">
        <title>A high-quality carrot genome assembly provides new insights into carotenoid accumulation and asterid genome evolution.</title>
        <authorList>
            <person name="Iorizzo M."/>
            <person name="Ellison S."/>
            <person name="Senalik D."/>
            <person name="Zeng P."/>
            <person name="Satapoomin P."/>
            <person name="Huang J."/>
            <person name="Bowman M."/>
            <person name="Iovene M."/>
            <person name="Sanseverino W."/>
            <person name="Cavagnaro P."/>
            <person name="Yildiz M."/>
            <person name="Macko-Podgorni A."/>
            <person name="Moranska E."/>
            <person name="Grzebelus E."/>
            <person name="Grzebelus D."/>
            <person name="Ashrafi H."/>
            <person name="Zheng Z."/>
            <person name="Cheng S."/>
            <person name="Spooner D."/>
            <person name="Van Deynze A."/>
            <person name="Simon P."/>
        </authorList>
    </citation>
    <scope>NUCLEOTIDE SEQUENCE</scope>
    <source>
        <tissue evidence="5">Leaf</tissue>
    </source>
</reference>
<evidence type="ECO:0000256" key="2">
    <source>
        <dbReference type="ARBA" id="ARBA00004496"/>
    </source>
</evidence>
<evidence type="ECO:0000256" key="4">
    <source>
        <dbReference type="ARBA" id="ARBA00023242"/>
    </source>
</evidence>
<accession>A0AAF0WPY8</accession>
<sequence length="322" mass="36619">MKVIFSIFTTVLPQYHSAYRFRTRFMPKFGVESFAFTPSKLVDGFLRMESSHSKHNKCYIFCINFCKSETDASRWNQVSLNASKVGQGLSVDAKAQILALQHWIGAIDPRHRYRYGLHLYYEEVCIKYLRTQEREHYEYVVEEKIVHQQTGTFLITNNGLPGAKWISVMSTCLNFLAGRALAAAGRLSISSYNGHYRPTDERLDSFLHFSRIMEKLGRAGSVEYTISESLQPDNIPKVEDTIPVHEETEVFEPKNNYSKTLSGGLQSPVANVPKKSILERINSKKAAKSYQLGHHLALKWSTGAGPRIGCIADYPAEIRPWS</sequence>
<evidence type="ECO:0000256" key="1">
    <source>
        <dbReference type="ARBA" id="ARBA00004123"/>
    </source>
</evidence>
<dbReference type="PANTHER" id="PTHR31250">
    <property type="entry name" value="IQ DOMAIN-CONTAINING PROTEIN IQM3"/>
    <property type="match status" value="1"/>
</dbReference>
<comment type="subcellular location">
    <subcellularLocation>
        <location evidence="2">Cytoplasm</location>
    </subcellularLocation>
    <subcellularLocation>
        <location evidence="1">Nucleus</location>
    </subcellularLocation>
</comment>
<gene>
    <name evidence="5" type="ORF">DCAR_0313208</name>
</gene>